<accession>T1A3K3</accession>
<dbReference type="PIRSF" id="PIRSF006648">
    <property type="entry name" value="DrrB"/>
    <property type="match status" value="1"/>
</dbReference>
<dbReference type="Pfam" id="PF01061">
    <property type="entry name" value="ABC2_membrane"/>
    <property type="match status" value="1"/>
</dbReference>
<feature type="domain" description="ABC transmembrane type-2" evidence="6">
    <location>
        <begin position="21"/>
        <end position="253"/>
    </location>
</feature>
<feature type="transmembrane region" description="Helical" evidence="5">
    <location>
        <begin position="174"/>
        <end position="192"/>
    </location>
</feature>
<feature type="transmembrane region" description="Helical" evidence="5">
    <location>
        <begin position="138"/>
        <end position="162"/>
    </location>
</feature>
<dbReference type="InterPro" id="IPR047817">
    <property type="entry name" value="ABC2_TM_bact-type"/>
</dbReference>
<name>T1A3K3_9ZZZZ</name>
<keyword evidence="2 5" id="KW-0812">Transmembrane</keyword>
<keyword evidence="3 5" id="KW-1133">Transmembrane helix</keyword>
<gene>
    <name evidence="7" type="ORF">B1B_16521</name>
</gene>
<feature type="transmembrane region" description="Helical" evidence="5">
    <location>
        <begin position="61"/>
        <end position="82"/>
    </location>
</feature>
<keyword evidence="4 5" id="KW-0472">Membrane</keyword>
<dbReference type="GO" id="GO:0043190">
    <property type="term" value="C:ATP-binding cassette (ABC) transporter complex"/>
    <property type="evidence" value="ECO:0007669"/>
    <property type="project" value="InterPro"/>
</dbReference>
<evidence type="ECO:0000256" key="3">
    <source>
        <dbReference type="ARBA" id="ARBA00022989"/>
    </source>
</evidence>
<comment type="caution">
    <text evidence="7">The sequence shown here is derived from an EMBL/GenBank/DDBJ whole genome shotgun (WGS) entry which is preliminary data.</text>
</comment>
<dbReference type="AlphaFoldDB" id="T1A3K3"/>
<organism evidence="7">
    <name type="scientific">mine drainage metagenome</name>
    <dbReference type="NCBI Taxonomy" id="410659"/>
    <lineage>
        <taxon>unclassified sequences</taxon>
        <taxon>metagenomes</taxon>
        <taxon>ecological metagenomes</taxon>
    </lineage>
</organism>
<dbReference type="PROSITE" id="PS51012">
    <property type="entry name" value="ABC_TM2"/>
    <property type="match status" value="1"/>
</dbReference>
<dbReference type="InterPro" id="IPR000412">
    <property type="entry name" value="ABC_2_transport"/>
</dbReference>
<evidence type="ECO:0000256" key="1">
    <source>
        <dbReference type="ARBA" id="ARBA00004141"/>
    </source>
</evidence>
<evidence type="ECO:0000313" key="7">
    <source>
        <dbReference type="EMBL" id="EQD36425.1"/>
    </source>
</evidence>
<reference evidence="7" key="2">
    <citation type="journal article" date="2014" name="ISME J.">
        <title>Microbial stratification in low pH oxic and suboxic macroscopic growths along an acid mine drainage.</title>
        <authorList>
            <person name="Mendez-Garcia C."/>
            <person name="Mesa V."/>
            <person name="Sprenger R.R."/>
            <person name="Richter M."/>
            <person name="Diez M.S."/>
            <person name="Solano J."/>
            <person name="Bargiela R."/>
            <person name="Golyshina O.V."/>
            <person name="Manteca A."/>
            <person name="Ramos J.L."/>
            <person name="Gallego J.R."/>
            <person name="Llorente I."/>
            <person name="Martins Dos Santos V.A."/>
            <person name="Jensen O.N."/>
            <person name="Pelaez A.I."/>
            <person name="Sanchez J."/>
            <person name="Ferrer M."/>
        </authorList>
    </citation>
    <scope>NUCLEOTIDE SEQUENCE</scope>
</reference>
<dbReference type="InterPro" id="IPR051784">
    <property type="entry name" value="Nod_factor_ABC_transporter"/>
</dbReference>
<feature type="transmembrane region" description="Helical" evidence="5">
    <location>
        <begin position="229"/>
        <end position="250"/>
    </location>
</feature>
<feature type="transmembrane region" description="Helical" evidence="5">
    <location>
        <begin position="103"/>
        <end position="126"/>
    </location>
</feature>
<dbReference type="EMBL" id="AUZY01010992">
    <property type="protein sequence ID" value="EQD36425.1"/>
    <property type="molecule type" value="Genomic_DNA"/>
</dbReference>
<protein>
    <submittedName>
        <fullName evidence="7">Membrane protein containing ABC-2 type transporter domain protein</fullName>
    </submittedName>
</protein>
<sequence length="258" mass="28395">MNIINSYRLMIRNVRINTDPGTLVFLVLMPTIYLVFMGYMFGTLIGSIGVSSSSISYQEFLSPGIIAFETTTAGIVAGGLLWSDRRYGMFEQILSSPYTRSEYLFGILLTTLVFGFIGSGLMMAVSEAFLKYTVISPLGALMIVTNISLGSLFWGCLFLSIAAKVKSNQAYNSITILIIFLADFASTVFYPIQQSTPEALRVLFYINPLTYIADGVRAGYVSAITNFSMLQLLVILMETIAMIGIAVLLYRKVRVGVT</sequence>
<dbReference type="PANTHER" id="PTHR43229:SF2">
    <property type="entry name" value="NODULATION PROTEIN J"/>
    <property type="match status" value="1"/>
</dbReference>
<evidence type="ECO:0000259" key="6">
    <source>
        <dbReference type="PROSITE" id="PS51012"/>
    </source>
</evidence>
<dbReference type="InterPro" id="IPR013525">
    <property type="entry name" value="ABC2_TM"/>
</dbReference>
<feature type="transmembrane region" description="Helical" evidence="5">
    <location>
        <begin position="21"/>
        <end position="41"/>
    </location>
</feature>
<comment type="subcellular location">
    <subcellularLocation>
        <location evidence="1">Membrane</location>
        <topology evidence="1">Multi-pass membrane protein</topology>
    </subcellularLocation>
</comment>
<proteinExistence type="predicted"/>
<evidence type="ECO:0000256" key="2">
    <source>
        <dbReference type="ARBA" id="ARBA00022692"/>
    </source>
</evidence>
<dbReference type="PANTHER" id="PTHR43229">
    <property type="entry name" value="NODULATION PROTEIN J"/>
    <property type="match status" value="1"/>
</dbReference>
<dbReference type="GO" id="GO:0140359">
    <property type="term" value="F:ABC-type transporter activity"/>
    <property type="evidence" value="ECO:0007669"/>
    <property type="project" value="InterPro"/>
</dbReference>
<evidence type="ECO:0000256" key="4">
    <source>
        <dbReference type="ARBA" id="ARBA00023136"/>
    </source>
</evidence>
<evidence type="ECO:0000256" key="5">
    <source>
        <dbReference type="SAM" id="Phobius"/>
    </source>
</evidence>
<reference evidence="7" key="1">
    <citation type="submission" date="2013-08" db="EMBL/GenBank/DDBJ databases">
        <authorList>
            <person name="Mendez C."/>
            <person name="Richter M."/>
            <person name="Ferrer M."/>
            <person name="Sanchez J."/>
        </authorList>
    </citation>
    <scope>NUCLEOTIDE SEQUENCE</scope>
</reference>